<comment type="caution">
    <text evidence="1">The sequence shown here is derived from an EMBL/GenBank/DDBJ whole genome shotgun (WGS) entry which is preliminary data.</text>
</comment>
<name>A0A178FUV4_TRIVO</name>
<gene>
    <name evidence="1" type="ORF">A7D00_1255</name>
</gene>
<reference evidence="1 2" key="1">
    <citation type="submission" date="2016-05" db="EMBL/GenBank/DDBJ databases">
        <title>Genome sequencing of Trichophyton violaceum CMCC(F)T3l isolated from hair.</title>
        <authorList>
            <person name="Zhan P."/>
            <person name="Tao Y."/>
            <person name="Liu W."/>
        </authorList>
    </citation>
    <scope>NUCLEOTIDE SEQUENCE [LARGE SCALE GENOMIC DNA]</scope>
    <source>
        <strain evidence="2">CMCC(F)T3l</strain>
    </source>
</reference>
<keyword evidence="1" id="KW-0723">Serine/threonine-protein kinase</keyword>
<evidence type="ECO:0000313" key="1">
    <source>
        <dbReference type="EMBL" id="OAL75655.1"/>
    </source>
</evidence>
<dbReference type="Proteomes" id="UP000243519">
    <property type="component" value="Unassembled WGS sequence"/>
</dbReference>
<keyword evidence="1" id="KW-0808">Transferase</keyword>
<accession>A0A178FUV4</accession>
<protein>
    <submittedName>
        <fullName evidence="1">Serine/threonine protein kinase</fullName>
    </submittedName>
</protein>
<keyword evidence="1" id="KW-0418">Kinase</keyword>
<evidence type="ECO:0000313" key="2">
    <source>
        <dbReference type="Proteomes" id="UP000243519"/>
    </source>
</evidence>
<sequence length="114" mass="12674">MAVIGFLADNFISQVAINRISSPVLELDGIAAPQEQILGYGMSGLVICVEDTALKRPLRYIRSSDDEVEINIEVIQREQEAYRRLGQCEGVVACLEMSEKSTRLALMENGDLRE</sequence>
<proteinExistence type="predicted"/>
<organism evidence="1 2">
    <name type="scientific">Trichophyton violaceum</name>
    <dbReference type="NCBI Taxonomy" id="34388"/>
    <lineage>
        <taxon>Eukaryota</taxon>
        <taxon>Fungi</taxon>
        <taxon>Dikarya</taxon>
        <taxon>Ascomycota</taxon>
        <taxon>Pezizomycotina</taxon>
        <taxon>Eurotiomycetes</taxon>
        <taxon>Eurotiomycetidae</taxon>
        <taxon>Onygenales</taxon>
        <taxon>Arthrodermataceae</taxon>
        <taxon>Trichophyton</taxon>
    </lineage>
</organism>
<dbReference type="GO" id="GO:0004674">
    <property type="term" value="F:protein serine/threonine kinase activity"/>
    <property type="evidence" value="ECO:0007669"/>
    <property type="project" value="UniProtKB-KW"/>
</dbReference>
<keyword evidence="2" id="KW-1185">Reference proteome</keyword>
<dbReference type="EMBL" id="LHPN01000001">
    <property type="protein sequence ID" value="OAL75655.1"/>
    <property type="molecule type" value="Genomic_DNA"/>
</dbReference>
<dbReference type="AlphaFoldDB" id="A0A178FUV4"/>
<dbReference type="OrthoDB" id="4115689at2759"/>